<dbReference type="SMART" id="SM01043">
    <property type="entry name" value="BTAD"/>
    <property type="match status" value="1"/>
</dbReference>
<dbReference type="PROSITE" id="PS51755">
    <property type="entry name" value="OMPR_PHOB"/>
    <property type="match status" value="1"/>
</dbReference>
<name>A0A562URA1_9ACTN</name>
<dbReference type="SUPFAM" id="SSF46894">
    <property type="entry name" value="C-terminal effector domain of the bipartite response regulators"/>
    <property type="match status" value="1"/>
</dbReference>
<dbReference type="PRINTS" id="PR00364">
    <property type="entry name" value="DISEASERSIST"/>
</dbReference>
<dbReference type="InterPro" id="IPR001867">
    <property type="entry name" value="OmpR/PhoB-type_DNA-bd"/>
</dbReference>
<dbReference type="GO" id="GO:0003677">
    <property type="term" value="F:DNA binding"/>
    <property type="evidence" value="ECO:0007669"/>
    <property type="project" value="UniProtKB-UniRule"/>
</dbReference>
<keyword evidence="7" id="KW-1185">Reference proteome</keyword>
<evidence type="ECO:0000313" key="6">
    <source>
        <dbReference type="EMBL" id="TWJ08155.1"/>
    </source>
</evidence>
<reference evidence="6 7" key="1">
    <citation type="journal article" date="2013" name="Stand. Genomic Sci.">
        <title>Genomic Encyclopedia of Type Strains, Phase I: The one thousand microbial genomes (KMG-I) project.</title>
        <authorList>
            <person name="Kyrpides N.C."/>
            <person name="Woyke T."/>
            <person name="Eisen J.A."/>
            <person name="Garrity G."/>
            <person name="Lilburn T.G."/>
            <person name="Beck B.J."/>
            <person name="Whitman W.B."/>
            <person name="Hugenholtz P."/>
            <person name="Klenk H.P."/>
        </authorList>
    </citation>
    <scope>NUCLEOTIDE SEQUENCE [LARGE SCALE GENOMIC DNA]</scope>
    <source>
        <strain evidence="6 7">DSM 45044</strain>
    </source>
</reference>
<dbReference type="PANTHER" id="PTHR47691">
    <property type="entry name" value="REGULATOR-RELATED"/>
    <property type="match status" value="1"/>
</dbReference>
<dbReference type="Pfam" id="PF25872">
    <property type="entry name" value="HTH_77"/>
    <property type="match status" value="1"/>
</dbReference>
<dbReference type="Gene3D" id="1.25.40.10">
    <property type="entry name" value="Tetratricopeptide repeat domain"/>
    <property type="match status" value="2"/>
</dbReference>
<organism evidence="6 7">
    <name type="scientific">Stackebrandtia albiflava</name>
    <dbReference type="NCBI Taxonomy" id="406432"/>
    <lineage>
        <taxon>Bacteria</taxon>
        <taxon>Bacillati</taxon>
        <taxon>Actinomycetota</taxon>
        <taxon>Actinomycetes</taxon>
        <taxon>Glycomycetales</taxon>
        <taxon>Glycomycetaceae</taxon>
        <taxon>Stackebrandtia</taxon>
    </lineage>
</organism>
<dbReference type="InterPro" id="IPR058852">
    <property type="entry name" value="HTH_77"/>
</dbReference>
<protein>
    <submittedName>
        <fullName evidence="6">Putative ATPase</fullName>
    </submittedName>
</protein>
<accession>A0A562URA1</accession>
<evidence type="ECO:0000313" key="7">
    <source>
        <dbReference type="Proteomes" id="UP000321617"/>
    </source>
</evidence>
<feature type="DNA-binding region" description="OmpR/PhoB-type" evidence="3">
    <location>
        <begin position="1"/>
        <end position="96"/>
    </location>
</feature>
<dbReference type="OrthoDB" id="9812579at2"/>
<dbReference type="PANTHER" id="PTHR47691:SF3">
    <property type="entry name" value="HTH-TYPE TRANSCRIPTIONAL REGULATOR RV0890C-RELATED"/>
    <property type="match status" value="1"/>
</dbReference>
<evidence type="ECO:0000256" key="4">
    <source>
        <dbReference type="SAM" id="MobiDB-lite"/>
    </source>
</evidence>
<dbReference type="Pfam" id="PF03704">
    <property type="entry name" value="BTAD"/>
    <property type="match status" value="1"/>
</dbReference>
<gene>
    <name evidence="6" type="ORF">LX16_4375</name>
</gene>
<dbReference type="GO" id="GO:0006355">
    <property type="term" value="P:regulation of DNA-templated transcription"/>
    <property type="evidence" value="ECO:0007669"/>
    <property type="project" value="InterPro"/>
</dbReference>
<dbReference type="SMART" id="SM00862">
    <property type="entry name" value="Trans_reg_C"/>
    <property type="match status" value="1"/>
</dbReference>
<dbReference type="GO" id="GO:0000160">
    <property type="term" value="P:phosphorelay signal transduction system"/>
    <property type="evidence" value="ECO:0007669"/>
    <property type="project" value="InterPro"/>
</dbReference>
<feature type="domain" description="OmpR/PhoB-type" evidence="5">
    <location>
        <begin position="1"/>
        <end position="96"/>
    </location>
</feature>
<dbReference type="Proteomes" id="UP000321617">
    <property type="component" value="Unassembled WGS sequence"/>
</dbReference>
<dbReference type="EMBL" id="VLLL01000008">
    <property type="protein sequence ID" value="TWJ08155.1"/>
    <property type="molecule type" value="Genomic_DNA"/>
</dbReference>
<evidence type="ECO:0000256" key="1">
    <source>
        <dbReference type="ARBA" id="ARBA00005820"/>
    </source>
</evidence>
<dbReference type="InterPro" id="IPR041664">
    <property type="entry name" value="AAA_16"/>
</dbReference>
<sequence>MRFAILGPLEVRTDAGEAVVIPEARVRALLCVLLAHNGQVVPADRLMHHLWGDRPPARGRAVLRSKVSLLRRALEDAEPGGHDLVTWRSTGYLVEAGTDRLDTARFEDLVRRAEGADPVARDGLLSEAVSSWRGEPLPELADREFAVPIVARLTEQYLSAVEARAEARLESGEHRGLVAQLRELAARYPWRNRLNGVLMLSLYQSGRHAEALRFYAAVRRRSREELGVEPDAALSRLHLAMLRRDPTLEAPRPRPVGNLPPETSPLVGRETELADLAARTSRHRLVTVTGPGGVGKTSLAVATARSLRHDYSGGVWLADLTPVPAGTSRVDLIAETVAAELGLTGDTAAASPGSSAFEALAAYLLTHRTLLVLDNCEHVVAAAAALAERLSRAAPDSRVLATGREPLAVPAESVLSLGPLPDSDAARLFATRAAAAGYRVTDGDAGEVAAICRRLDGIPLALELAAGRVAAWGPSGLRERLERHWEPPAVVRRGVPERHRTIRSTVDWSRELLTGPERLLLERVSVHRGGFTAASAQRVAGFGEVPVAEVPDMLARLADRSMLQIRTGRAGGPRFHMLATVAEYHRELLADSGAEKTARRAHLEYYAALAGALDGELRGPDAFPAARTLDGEAGNLAEAARHARDTGDAVAALGLAVDTAWYRVLRGRLTEAAEELGAALAVAGGAPEGARATATAWHTGVLTRMNAADEAAHRAAVAGCDAIEDPVTAARARWFLDHVRLGLPGEAAGVCDADAWTAAASRATRAYRLAANGDTVSAREAAEASLAGFTDLGDEWGRLYATGCLAELAERRGDPAEARRLYEANLAVATRLGLRTELTRTLCRLAALLARDGLAEAAVRHYRRAARLAVEQCDAGVQRIAEIGLATVATDPPGPRAAGWGVVRAMEDLAGGEAAGGRAEAAARLLGTVERLRSRGGMPVDTPELDRLRGPLRRALGPERFDAEVAAGHRMGVEEHLDRLTGATAGGRRGTPVPGLAASHPACD</sequence>
<dbReference type="Pfam" id="PF00486">
    <property type="entry name" value="Trans_reg_C"/>
    <property type="match status" value="1"/>
</dbReference>
<evidence type="ECO:0000259" key="5">
    <source>
        <dbReference type="PROSITE" id="PS51755"/>
    </source>
</evidence>
<comment type="similarity">
    <text evidence="1">Belongs to the AfsR/DnrI/RedD regulatory family.</text>
</comment>
<dbReference type="InterPro" id="IPR005158">
    <property type="entry name" value="BTAD"/>
</dbReference>
<evidence type="ECO:0000256" key="2">
    <source>
        <dbReference type="ARBA" id="ARBA00023125"/>
    </source>
</evidence>
<proteinExistence type="inferred from homology"/>
<dbReference type="RefSeq" id="WP_147142365.1">
    <property type="nucleotide sequence ID" value="NZ_BAABIJ010000004.1"/>
</dbReference>
<dbReference type="SUPFAM" id="SSF52540">
    <property type="entry name" value="P-loop containing nucleoside triphosphate hydrolases"/>
    <property type="match status" value="1"/>
</dbReference>
<dbReference type="SUPFAM" id="SSF48452">
    <property type="entry name" value="TPR-like"/>
    <property type="match status" value="2"/>
</dbReference>
<keyword evidence="2 3" id="KW-0238">DNA-binding</keyword>
<dbReference type="InterPro" id="IPR036388">
    <property type="entry name" value="WH-like_DNA-bd_sf"/>
</dbReference>
<dbReference type="AlphaFoldDB" id="A0A562URA1"/>
<dbReference type="InterPro" id="IPR016032">
    <property type="entry name" value="Sig_transdc_resp-reg_C-effctor"/>
</dbReference>
<dbReference type="Gene3D" id="1.10.10.10">
    <property type="entry name" value="Winged helix-like DNA-binding domain superfamily/Winged helix DNA-binding domain"/>
    <property type="match status" value="1"/>
</dbReference>
<dbReference type="InterPro" id="IPR027417">
    <property type="entry name" value="P-loop_NTPase"/>
</dbReference>
<dbReference type="CDD" id="cd15831">
    <property type="entry name" value="BTAD"/>
    <property type="match status" value="1"/>
</dbReference>
<dbReference type="InterPro" id="IPR011990">
    <property type="entry name" value="TPR-like_helical_dom_sf"/>
</dbReference>
<comment type="caution">
    <text evidence="6">The sequence shown here is derived from an EMBL/GenBank/DDBJ whole genome shotgun (WGS) entry which is preliminary data.</text>
</comment>
<feature type="region of interest" description="Disordered" evidence="4">
    <location>
        <begin position="981"/>
        <end position="1004"/>
    </location>
</feature>
<evidence type="ECO:0000256" key="3">
    <source>
        <dbReference type="PROSITE-ProRule" id="PRU01091"/>
    </source>
</evidence>
<dbReference type="Gene3D" id="3.40.50.300">
    <property type="entry name" value="P-loop containing nucleotide triphosphate hydrolases"/>
    <property type="match status" value="1"/>
</dbReference>
<dbReference type="Pfam" id="PF13191">
    <property type="entry name" value="AAA_16"/>
    <property type="match status" value="1"/>
</dbReference>